<proteinExistence type="predicted"/>
<gene>
    <name evidence="2" type="primary">BnaC05g51040D</name>
    <name evidence="2" type="ORF">GSBRNA2T00025892001</name>
</gene>
<feature type="chain" id="PRO_5001739202" evidence="1">
    <location>
        <begin position="21"/>
        <end position="91"/>
    </location>
</feature>
<feature type="signal peptide" evidence="1">
    <location>
        <begin position="1"/>
        <end position="20"/>
    </location>
</feature>
<dbReference type="Gramene" id="CDY59333">
    <property type="protein sequence ID" value="CDY59333"/>
    <property type="gene ID" value="GSBRNA2T00025892001"/>
</dbReference>
<organism evidence="2 3">
    <name type="scientific">Brassica napus</name>
    <name type="common">Rape</name>
    <dbReference type="NCBI Taxonomy" id="3708"/>
    <lineage>
        <taxon>Eukaryota</taxon>
        <taxon>Viridiplantae</taxon>
        <taxon>Streptophyta</taxon>
        <taxon>Embryophyta</taxon>
        <taxon>Tracheophyta</taxon>
        <taxon>Spermatophyta</taxon>
        <taxon>Magnoliopsida</taxon>
        <taxon>eudicotyledons</taxon>
        <taxon>Gunneridae</taxon>
        <taxon>Pentapetalae</taxon>
        <taxon>rosids</taxon>
        <taxon>malvids</taxon>
        <taxon>Brassicales</taxon>
        <taxon>Brassicaceae</taxon>
        <taxon>Brassiceae</taxon>
        <taxon>Brassica</taxon>
    </lineage>
</organism>
<sequence length="91" mass="10681">MNENFIHAKWWNLFIKSVLCFWEARNVRCGGKLIVEAASVFLRNFKLRRVWCKDSRGDKQTNAWLGAAGHVIRTERTVFKIRKALPKSVFN</sequence>
<evidence type="ECO:0000256" key="1">
    <source>
        <dbReference type="SAM" id="SignalP"/>
    </source>
</evidence>
<protein>
    <submittedName>
        <fullName evidence="2">BnaC05g51040D protein</fullName>
    </submittedName>
</protein>
<name>A0A078J7U6_BRANA</name>
<dbReference type="Proteomes" id="UP000028999">
    <property type="component" value="Unassembled WGS sequence"/>
</dbReference>
<evidence type="ECO:0000313" key="3">
    <source>
        <dbReference type="Proteomes" id="UP000028999"/>
    </source>
</evidence>
<dbReference type="PaxDb" id="3708-A0A078J7U6"/>
<accession>A0A078J7U6</accession>
<evidence type="ECO:0000313" key="2">
    <source>
        <dbReference type="EMBL" id="CDY59333.1"/>
    </source>
</evidence>
<keyword evidence="3" id="KW-1185">Reference proteome</keyword>
<keyword evidence="1" id="KW-0732">Signal</keyword>
<reference evidence="2 3" key="1">
    <citation type="journal article" date="2014" name="Science">
        <title>Plant genetics. Early allopolyploid evolution in the post-Neolithic Brassica napus oilseed genome.</title>
        <authorList>
            <person name="Chalhoub B."/>
            <person name="Denoeud F."/>
            <person name="Liu S."/>
            <person name="Parkin I.A."/>
            <person name="Tang H."/>
            <person name="Wang X."/>
            <person name="Chiquet J."/>
            <person name="Belcram H."/>
            <person name="Tong C."/>
            <person name="Samans B."/>
            <person name="Correa M."/>
            <person name="Da Silva C."/>
            <person name="Just J."/>
            <person name="Falentin C."/>
            <person name="Koh C.S."/>
            <person name="Le Clainche I."/>
            <person name="Bernard M."/>
            <person name="Bento P."/>
            <person name="Noel B."/>
            <person name="Labadie K."/>
            <person name="Alberti A."/>
            <person name="Charles M."/>
            <person name="Arnaud D."/>
            <person name="Guo H."/>
            <person name="Daviaud C."/>
            <person name="Alamery S."/>
            <person name="Jabbari K."/>
            <person name="Zhao M."/>
            <person name="Edger P.P."/>
            <person name="Chelaifa H."/>
            <person name="Tack D."/>
            <person name="Lassalle G."/>
            <person name="Mestiri I."/>
            <person name="Schnel N."/>
            <person name="Le Paslier M.C."/>
            <person name="Fan G."/>
            <person name="Renault V."/>
            <person name="Bayer P.E."/>
            <person name="Golicz A.A."/>
            <person name="Manoli S."/>
            <person name="Lee T.H."/>
            <person name="Thi V.H."/>
            <person name="Chalabi S."/>
            <person name="Hu Q."/>
            <person name="Fan C."/>
            <person name="Tollenaere R."/>
            <person name="Lu Y."/>
            <person name="Battail C."/>
            <person name="Shen J."/>
            <person name="Sidebottom C.H."/>
            <person name="Wang X."/>
            <person name="Canaguier A."/>
            <person name="Chauveau A."/>
            <person name="Berard A."/>
            <person name="Deniot G."/>
            <person name="Guan M."/>
            <person name="Liu Z."/>
            <person name="Sun F."/>
            <person name="Lim Y.P."/>
            <person name="Lyons E."/>
            <person name="Town C.D."/>
            <person name="Bancroft I."/>
            <person name="Wang X."/>
            <person name="Meng J."/>
            <person name="Ma J."/>
            <person name="Pires J.C."/>
            <person name="King G.J."/>
            <person name="Brunel D."/>
            <person name="Delourme R."/>
            <person name="Renard M."/>
            <person name="Aury J.M."/>
            <person name="Adams K.L."/>
            <person name="Batley J."/>
            <person name="Snowdon R.J."/>
            <person name="Tost J."/>
            <person name="Edwards D."/>
            <person name="Zhou Y."/>
            <person name="Hua W."/>
            <person name="Sharpe A.G."/>
            <person name="Paterson A.H."/>
            <person name="Guan C."/>
            <person name="Wincker P."/>
        </authorList>
    </citation>
    <scope>NUCLEOTIDE SEQUENCE [LARGE SCALE GENOMIC DNA]</scope>
    <source>
        <strain evidence="3">cv. Darmor-bzh</strain>
    </source>
</reference>
<dbReference type="AlphaFoldDB" id="A0A078J7U6"/>
<dbReference type="EMBL" id="LK033751">
    <property type="protein sequence ID" value="CDY59333.1"/>
    <property type="molecule type" value="Genomic_DNA"/>
</dbReference>